<dbReference type="AlphaFoldDB" id="A0A848DQX2"/>
<keyword evidence="3" id="KW-1185">Reference proteome</keyword>
<organism evidence="2 3">
    <name type="scientific">Pseudonocardia bannensis</name>
    <dbReference type="NCBI Taxonomy" id="630973"/>
    <lineage>
        <taxon>Bacteria</taxon>
        <taxon>Bacillati</taxon>
        <taxon>Actinomycetota</taxon>
        <taxon>Actinomycetes</taxon>
        <taxon>Pseudonocardiales</taxon>
        <taxon>Pseudonocardiaceae</taxon>
        <taxon>Pseudonocardia</taxon>
    </lineage>
</organism>
<dbReference type="Gene3D" id="1.10.10.10">
    <property type="entry name" value="Winged helix-like DNA-binding domain superfamily/Winged helix DNA-binding domain"/>
    <property type="match status" value="1"/>
</dbReference>
<dbReference type="GO" id="GO:0003700">
    <property type="term" value="F:DNA-binding transcription factor activity"/>
    <property type="evidence" value="ECO:0007669"/>
    <property type="project" value="InterPro"/>
</dbReference>
<dbReference type="Proteomes" id="UP000586918">
    <property type="component" value="Unassembled WGS sequence"/>
</dbReference>
<accession>A0A848DQX2</accession>
<dbReference type="RefSeq" id="WP_169415384.1">
    <property type="nucleotide sequence ID" value="NZ_JAAXKZ010000127.1"/>
</dbReference>
<dbReference type="InterPro" id="IPR000835">
    <property type="entry name" value="HTH_MarR-typ"/>
</dbReference>
<protein>
    <submittedName>
        <fullName evidence="2">MarR family transcriptional regulator</fullName>
    </submittedName>
</protein>
<dbReference type="SUPFAM" id="SSF46785">
    <property type="entry name" value="Winged helix' DNA-binding domain"/>
    <property type="match status" value="1"/>
</dbReference>
<reference evidence="2 3" key="1">
    <citation type="submission" date="2020-04" db="EMBL/GenBank/DDBJ databases">
        <authorList>
            <person name="Klaysubun C."/>
            <person name="Duangmal K."/>
            <person name="Lipun K."/>
        </authorList>
    </citation>
    <scope>NUCLEOTIDE SEQUENCE [LARGE SCALE GENOMIC DNA]</scope>
    <source>
        <strain evidence="2 3">DSM 45300</strain>
    </source>
</reference>
<evidence type="ECO:0000313" key="2">
    <source>
        <dbReference type="EMBL" id="NMH94704.1"/>
    </source>
</evidence>
<proteinExistence type="predicted"/>
<name>A0A848DQX2_9PSEU</name>
<dbReference type="PANTHER" id="PTHR33164">
    <property type="entry name" value="TRANSCRIPTIONAL REGULATOR, MARR FAMILY"/>
    <property type="match status" value="1"/>
</dbReference>
<dbReference type="PRINTS" id="PR00598">
    <property type="entry name" value="HTHMARR"/>
</dbReference>
<dbReference type="GO" id="GO:0006950">
    <property type="term" value="P:response to stress"/>
    <property type="evidence" value="ECO:0007669"/>
    <property type="project" value="TreeGrafter"/>
</dbReference>
<dbReference type="SMART" id="SM00347">
    <property type="entry name" value="HTH_MARR"/>
    <property type="match status" value="1"/>
</dbReference>
<dbReference type="InterPro" id="IPR039422">
    <property type="entry name" value="MarR/SlyA-like"/>
</dbReference>
<dbReference type="InterPro" id="IPR036388">
    <property type="entry name" value="WH-like_DNA-bd_sf"/>
</dbReference>
<dbReference type="PROSITE" id="PS50995">
    <property type="entry name" value="HTH_MARR_2"/>
    <property type="match status" value="1"/>
</dbReference>
<gene>
    <name evidence="2" type="ORF">HF519_24650</name>
</gene>
<comment type="caution">
    <text evidence="2">The sequence shown here is derived from an EMBL/GenBank/DDBJ whole genome shotgun (WGS) entry which is preliminary data.</text>
</comment>
<dbReference type="EMBL" id="JAAXKZ010000127">
    <property type="protein sequence ID" value="NMH94704.1"/>
    <property type="molecule type" value="Genomic_DNA"/>
</dbReference>
<sequence>MPVAETYFEARPERMPLGKLLSWTGQALGRYYQRTVSTHGLTSTSIGVLGVLAHRDGLSHRELAGRLGVTPATLTPVVDALEEAGELCRDRDRADRRIVRLSITQAGRDRLVTAFAEVAATFRDRMPHPPPEEEQIIRRYLLGVLAAVTEGECDELEARGER</sequence>
<dbReference type="Pfam" id="PF01047">
    <property type="entry name" value="MarR"/>
    <property type="match status" value="1"/>
</dbReference>
<evidence type="ECO:0000313" key="3">
    <source>
        <dbReference type="Proteomes" id="UP000586918"/>
    </source>
</evidence>
<feature type="domain" description="HTH marR-type" evidence="1">
    <location>
        <begin position="14"/>
        <end position="146"/>
    </location>
</feature>
<dbReference type="PANTHER" id="PTHR33164:SF43">
    <property type="entry name" value="HTH-TYPE TRANSCRIPTIONAL REPRESSOR YETL"/>
    <property type="match status" value="1"/>
</dbReference>
<evidence type="ECO:0000259" key="1">
    <source>
        <dbReference type="PROSITE" id="PS50995"/>
    </source>
</evidence>
<dbReference type="InterPro" id="IPR036390">
    <property type="entry name" value="WH_DNA-bd_sf"/>
</dbReference>